<reference evidence="1 2" key="1">
    <citation type="journal article" date="2015" name="Parasitol. Res.">
        <title>Viruses in close associations with free-living amoebae.</title>
        <authorList>
            <person name="Scheid P."/>
        </authorList>
    </citation>
    <scope>NUCLEOTIDE SEQUENCE [LARGE SCALE GENOMIC DNA]</scope>
    <source>
        <strain evidence="1">KlaHel</strain>
    </source>
</reference>
<dbReference type="Proteomes" id="UP000202511">
    <property type="component" value="Segment"/>
</dbReference>
<evidence type="ECO:0000313" key="2">
    <source>
        <dbReference type="Proteomes" id="UP000202511"/>
    </source>
</evidence>
<protein>
    <submittedName>
        <fullName evidence="1">Uncharacterized protein</fullName>
    </submittedName>
</protein>
<name>A0A0B5J9R3_9VIRU</name>
<dbReference type="RefSeq" id="YP_009119856.1">
    <property type="nucleotide sequence ID" value="NC_026440.1"/>
</dbReference>
<proteinExistence type="predicted"/>
<dbReference type="KEGG" id="vg:23462538"/>
<sequence length="235" mass="26997">MNDSEYTEDKRRRRHEERARYMIASDMHTLDNVTGPHEAIDSFRLAEFCMANRPTAWSRRGPASQLLTGACERIWAKHAFRLDQVCKWQGDASEKRQCREAAARIMATRPEHPPEIDRAEWHLPVDSDTVDDALRHCGVPTRASSEWTNEERVIRHRVEWALICERNEQSPIPGGTGVAIKRRCKNEPNVYTATMRLVESEGGHNAYMGTCLRRHLENQLPGQRGYPLPDTVPSQ</sequence>
<organism evidence="1 2">
    <name type="scientific">Pandoravirus inopinatum</name>
    <dbReference type="NCBI Taxonomy" id="1605721"/>
    <lineage>
        <taxon>Viruses</taxon>
        <taxon>Pandoravirus</taxon>
    </lineage>
</organism>
<dbReference type="GeneID" id="23462538"/>
<dbReference type="EMBL" id="KP136319">
    <property type="protein sequence ID" value="AJF97621.1"/>
    <property type="molecule type" value="Genomic_DNA"/>
</dbReference>
<accession>A0A0B5J9R3</accession>
<evidence type="ECO:0000313" key="1">
    <source>
        <dbReference type="EMBL" id="AJF97621.1"/>
    </source>
</evidence>